<protein>
    <recommendedName>
        <fullName evidence="5">U6 small nuclear RNA (adenine-(43)-N(6))-methyltransferase</fullName>
        <ecNumber evidence="5">2.1.1.-</ecNumber>
    </recommendedName>
</protein>
<keyword evidence="4 6" id="KW-0949">S-adenosyl-L-methionine</keyword>
<dbReference type="InterPro" id="IPR010286">
    <property type="entry name" value="METTL16/RlmF"/>
</dbReference>
<feature type="binding site" evidence="6">
    <location>
        <position position="91"/>
    </location>
    <ligand>
        <name>S-adenosyl-L-methionine</name>
        <dbReference type="ChEBI" id="CHEBI:59789"/>
    </ligand>
</feature>
<dbReference type="RefSeq" id="XP_014509865.1">
    <property type="nucleotide sequence ID" value="XM_014654379.2"/>
</dbReference>
<dbReference type="Pfam" id="PF05971">
    <property type="entry name" value="Methyltransf_10"/>
    <property type="match status" value="2"/>
</dbReference>
<accession>A0A1S3UV13</accession>
<dbReference type="FunFam" id="3.40.50.150:FF:000261">
    <property type="entry name" value="U6 small nuclear RNA (adenine-(43)-N(6))-methyltransferase"/>
    <property type="match status" value="1"/>
</dbReference>
<keyword evidence="2 5" id="KW-0489">Methyltransferase</keyword>
<evidence type="ECO:0000256" key="2">
    <source>
        <dbReference type="ARBA" id="ARBA00022603"/>
    </source>
</evidence>
<gene>
    <name evidence="8" type="primary">LOC106768963</name>
</gene>
<evidence type="ECO:0000256" key="1">
    <source>
        <dbReference type="ARBA" id="ARBA00005878"/>
    </source>
</evidence>
<organism evidence="7 8">
    <name type="scientific">Vigna radiata var. radiata</name>
    <name type="common">Mung bean</name>
    <name type="synonym">Phaseolus aureus</name>
    <dbReference type="NCBI Taxonomy" id="3916"/>
    <lineage>
        <taxon>Eukaryota</taxon>
        <taxon>Viridiplantae</taxon>
        <taxon>Streptophyta</taxon>
        <taxon>Embryophyta</taxon>
        <taxon>Tracheophyta</taxon>
        <taxon>Spermatophyta</taxon>
        <taxon>Magnoliopsida</taxon>
        <taxon>eudicotyledons</taxon>
        <taxon>Gunneridae</taxon>
        <taxon>Pentapetalae</taxon>
        <taxon>rosids</taxon>
        <taxon>fabids</taxon>
        <taxon>Fabales</taxon>
        <taxon>Fabaceae</taxon>
        <taxon>Papilionoideae</taxon>
        <taxon>50 kb inversion clade</taxon>
        <taxon>NPAAA clade</taxon>
        <taxon>indigoferoid/millettioid clade</taxon>
        <taxon>Phaseoleae</taxon>
        <taxon>Vigna</taxon>
    </lineage>
</organism>
<dbReference type="Gene3D" id="3.40.50.150">
    <property type="entry name" value="Vaccinia Virus protein VP39"/>
    <property type="match status" value="1"/>
</dbReference>
<dbReference type="AlphaFoldDB" id="A0A1S3UV13"/>
<dbReference type="SUPFAM" id="SSF53335">
    <property type="entry name" value="S-adenosyl-L-methionine-dependent methyltransferases"/>
    <property type="match status" value="1"/>
</dbReference>
<reference evidence="8" key="2">
    <citation type="submission" date="2025-08" db="UniProtKB">
        <authorList>
            <consortium name="RefSeq"/>
        </authorList>
    </citation>
    <scope>IDENTIFICATION</scope>
    <source>
        <tissue evidence="8">Leaf</tissue>
    </source>
</reference>
<reference evidence="7" key="1">
    <citation type="journal article" date="2014" name="Nat. Commun.">
        <title>Genome sequence of mungbean and insights into evolution within Vigna species.</title>
        <authorList>
            <person name="Kang Y.J."/>
            <person name="Kim S.K."/>
            <person name="Kim M.Y."/>
            <person name="Lestari P."/>
            <person name="Kim K.H."/>
            <person name="Ha B.K."/>
            <person name="Jun T.H."/>
            <person name="Hwang W.J."/>
            <person name="Lee T."/>
            <person name="Lee J."/>
            <person name="Shim S."/>
            <person name="Yoon M.Y."/>
            <person name="Jang Y.E."/>
            <person name="Han K.S."/>
            <person name="Taeprayoon P."/>
            <person name="Yoon N."/>
            <person name="Somta P."/>
            <person name="Tanya P."/>
            <person name="Kim K.S."/>
            <person name="Gwag J.G."/>
            <person name="Moon J.K."/>
            <person name="Lee Y.H."/>
            <person name="Park B.S."/>
            <person name="Bombarely A."/>
            <person name="Doyle J.J."/>
            <person name="Jackson S.A."/>
            <person name="Schafleitner R."/>
            <person name="Srinives P."/>
            <person name="Varshney R.K."/>
            <person name="Lee S.H."/>
        </authorList>
    </citation>
    <scope>NUCLEOTIDE SEQUENCE [LARGE SCALE GENOMIC DNA]</scope>
    <source>
        <strain evidence="7">cv. VC1973A</strain>
    </source>
</reference>
<feature type="binding site" evidence="6">
    <location>
        <position position="123"/>
    </location>
    <ligand>
        <name>S-adenosyl-L-methionine</name>
        <dbReference type="ChEBI" id="CHEBI:59789"/>
    </ligand>
</feature>
<dbReference type="OrthoDB" id="514248at2759"/>
<name>A0A1S3UV13_VIGRR</name>
<evidence type="ECO:0000313" key="7">
    <source>
        <dbReference type="Proteomes" id="UP000087766"/>
    </source>
</evidence>
<dbReference type="GO" id="GO:0070475">
    <property type="term" value="P:rRNA base methylation"/>
    <property type="evidence" value="ECO:0007669"/>
    <property type="project" value="TreeGrafter"/>
</dbReference>
<keyword evidence="3 5" id="KW-0808">Transferase</keyword>
<dbReference type="PIRSF" id="PIRSF037350">
    <property type="entry name" value="Mtase_ZK1128_prd"/>
    <property type="match status" value="1"/>
</dbReference>
<keyword evidence="7" id="KW-1185">Reference proteome</keyword>
<dbReference type="PANTHER" id="PTHR13393:SF0">
    <property type="entry name" value="RNA N6-ADENOSINE-METHYLTRANSFERASE METTL16"/>
    <property type="match status" value="1"/>
</dbReference>
<evidence type="ECO:0000256" key="3">
    <source>
        <dbReference type="ARBA" id="ARBA00022679"/>
    </source>
</evidence>
<proteinExistence type="inferred from homology"/>
<evidence type="ECO:0000256" key="5">
    <source>
        <dbReference type="PIRNR" id="PIRNR037350"/>
    </source>
</evidence>
<dbReference type="Proteomes" id="UP000087766">
    <property type="component" value="Chromosome 7"/>
</dbReference>
<dbReference type="GO" id="GO:0005634">
    <property type="term" value="C:nucleus"/>
    <property type="evidence" value="ECO:0007669"/>
    <property type="project" value="TreeGrafter"/>
</dbReference>
<dbReference type="InterPro" id="IPR017182">
    <property type="entry name" value="METTL16/PsiM"/>
</dbReference>
<comment type="similarity">
    <text evidence="1 5">Belongs to the methyltransferase superfamily. METTL16/RlmF family.</text>
</comment>
<evidence type="ECO:0000256" key="6">
    <source>
        <dbReference type="PIRSR" id="PIRSR037350-1"/>
    </source>
</evidence>
<dbReference type="EC" id="2.1.1.-" evidence="5"/>
<dbReference type="InterPro" id="IPR029063">
    <property type="entry name" value="SAM-dependent_MTases_sf"/>
</dbReference>
<evidence type="ECO:0000256" key="4">
    <source>
        <dbReference type="ARBA" id="ARBA00022691"/>
    </source>
</evidence>
<dbReference type="GeneID" id="106768963"/>
<sequence>MGGSKKRKRNKQQQESNDIVYSESQPDFAHLAILYPSFQSFVQPSPPHMRLTIDWTDFNATRELTRILLHHRHTLTWWIPDGQLCPTVPNRSNYIHWLEHLLSSNIIPGTISSDSKVRGFDIGTGASCIYPLLGASLHGWSFVGSDVTDVAIEWAEKNVSSNPHISNLIEIRRVQDNNAPPCVEVEDLVNSDQIALCKKTDMEVAPLPLDLHACENKSYRGPPILVGVVRDDEKFDFCMCNPPFFESLEEAGLNPKTACGGTSREMVCPGGERAFITRIIEDSTQLKQHFRWFTSMVGKKSNLKYLVSKLWGVGVSIVKTTEFVQGRTYRWGLAWSFLPPVQKSSISLSNKKNTSFTLEVFQQIPGTLLVKGSLQDKHSPLSGAFSVIFQKLEEALRSKFCTKSL</sequence>
<evidence type="ECO:0000313" key="8">
    <source>
        <dbReference type="RefSeq" id="XP_014509865.1"/>
    </source>
</evidence>
<feature type="binding site" evidence="6">
    <location>
        <position position="146"/>
    </location>
    <ligand>
        <name>S-adenosyl-L-methionine</name>
        <dbReference type="ChEBI" id="CHEBI:59789"/>
    </ligand>
</feature>
<feature type="binding site" evidence="6">
    <location>
        <position position="241"/>
    </location>
    <ligand>
        <name>S-adenosyl-L-methionine</name>
        <dbReference type="ChEBI" id="CHEBI:59789"/>
    </ligand>
</feature>
<dbReference type="PANTHER" id="PTHR13393">
    <property type="entry name" value="SAM-DEPENDENT METHYLTRANSFERASE"/>
    <property type="match status" value="1"/>
</dbReference>
<dbReference type="GO" id="GO:0008168">
    <property type="term" value="F:methyltransferase activity"/>
    <property type="evidence" value="ECO:0007669"/>
    <property type="project" value="UniProtKB-UniRule"/>
</dbReference>